<comment type="caution">
    <text evidence="1">The sequence shown here is derived from an EMBL/GenBank/DDBJ whole genome shotgun (WGS) entry which is preliminary data.</text>
</comment>
<accession>A0A0P5ZB23</accession>
<dbReference type="AlphaFoldDB" id="A0A0P5ZB23"/>
<reference evidence="1 2" key="1">
    <citation type="submission" date="2016-03" db="EMBL/GenBank/DDBJ databases">
        <title>EvidentialGene: Evidence-directed Construction of Genes on Genomes.</title>
        <authorList>
            <person name="Gilbert D.G."/>
            <person name="Choi J.-H."/>
            <person name="Mockaitis K."/>
            <person name="Colbourne J."/>
            <person name="Pfrender M."/>
        </authorList>
    </citation>
    <scope>NUCLEOTIDE SEQUENCE [LARGE SCALE GENOMIC DNA]</scope>
    <source>
        <strain evidence="1 2">Xinb3</strain>
        <tissue evidence="1">Complete organism</tissue>
    </source>
</reference>
<gene>
    <name evidence="1" type="ORF">APZ42_013346</name>
</gene>
<sequence length="72" mass="8364">MHRTVWLTEATTFPYTGHKWVKVDRIETSGDSNSLEMLQTTVGKRKKTRSRFQPMSIFTFLFLAVTSDNHVT</sequence>
<dbReference type="Proteomes" id="UP000076858">
    <property type="component" value="Unassembled WGS sequence"/>
</dbReference>
<name>A0A0P5ZB23_9CRUS</name>
<keyword evidence="2" id="KW-1185">Reference proteome</keyword>
<protein>
    <submittedName>
        <fullName evidence="1">Uncharacterized protein</fullName>
    </submittedName>
</protein>
<dbReference type="EMBL" id="LRGB01000248">
    <property type="protein sequence ID" value="KZS20018.1"/>
    <property type="molecule type" value="Genomic_DNA"/>
</dbReference>
<evidence type="ECO:0000313" key="2">
    <source>
        <dbReference type="Proteomes" id="UP000076858"/>
    </source>
</evidence>
<evidence type="ECO:0000313" key="1">
    <source>
        <dbReference type="EMBL" id="KZS20018.1"/>
    </source>
</evidence>
<organism evidence="1 2">
    <name type="scientific">Daphnia magna</name>
    <dbReference type="NCBI Taxonomy" id="35525"/>
    <lineage>
        <taxon>Eukaryota</taxon>
        <taxon>Metazoa</taxon>
        <taxon>Ecdysozoa</taxon>
        <taxon>Arthropoda</taxon>
        <taxon>Crustacea</taxon>
        <taxon>Branchiopoda</taxon>
        <taxon>Diplostraca</taxon>
        <taxon>Cladocera</taxon>
        <taxon>Anomopoda</taxon>
        <taxon>Daphniidae</taxon>
        <taxon>Daphnia</taxon>
    </lineage>
</organism>
<proteinExistence type="predicted"/>